<keyword evidence="5" id="KW-0862">Zinc</keyword>
<evidence type="ECO:0000313" key="9">
    <source>
        <dbReference type="Proteomes" id="UP000673383"/>
    </source>
</evidence>
<evidence type="ECO:0000256" key="5">
    <source>
        <dbReference type="ARBA" id="ARBA00022833"/>
    </source>
</evidence>
<name>A0A1E3ECS5_BRAEL</name>
<dbReference type="PANTHER" id="PTHR42978">
    <property type="entry name" value="QUORUM-QUENCHING LACTONASE YTNP-RELATED-RELATED"/>
    <property type="match status" value="1"/>
</dbReference>
<dbReference type="eggNOG" id="COG0491">
    <property type="taxonomic scope" value="Bacteria"/>
</dbReference>
<keyword evidence="4 7" id="KW-0378">Hydrolase</keyword>
<dbReference type="AlphaFoldDB" id="A0A1E3ECS5"/>
<protein>
    <submittedName>
        <fullName evidence="7">Glyoxylase-like metal-dependent hydrolase (Beta-lactamase superfamily II)</fullName>
    </submittedName>
    <submittedName>
        <fullName evidence="8">N-acyl homoserine lactone hydrolase</fullName>
        <ecNumber evidence="8">3.1.1.81</ecNumber>
    </submittedName>
</protein>
<evidence type="ECO:0000259" key="6">
    <source>
        <dbReference type="SMART" id="SM00849"/>
    </source>
</evidence>
<dbReference type="InterPro" id="IPR001279">
    <property type="entry name" value="Metallo-B-lactamas"/>
</dbReference>
<dbReference type="PANTHER" id="PTHR42978:SF2">
    <property type="entry name" value="102 KBASES UNSTABLE REGION: FROM 1 TO 119443"/>
    <property type="match status" value="1"/>
</dbReference>
<evidence type="ECO:0000256" key="1">
    <source>
        <dbReference type="ARBA" id="ARBA00001947"/>
    </source>
</evidence>
<dbReference type="Proteomes" id="UP000673383">
    <property type="component" value="Unassembled WGS sequence"/>
</dbReference>
<dbReference type="CDD" id="cd07729">
    <property type="entry name" value="AHL_lactonase_MBL-fold"/>
    <property type="match status" value="1"/>
</dbReference>
<comment type="cofactor">
    <cofactor evidence="1">
        <name>Zn(2+)</name>
        <dbReference type="ChEBI" id="CHEBI:29105"/>
    </cofactor>
</comment>
<dbReference type="GO" id="GO:0046872">
    <property type="term" value="F:metal ion binding"/>
    <property type="evidence" value="ECO:0007669"/>
    <property type="project" value="UniProtKB-KW"/>
</dbReference>
<dbReference type="EC" id="3.1.1.81" evidence="8"/>
<evidence type="ECO:0000313" key="7">
    <source>
        <dbReference type="EMBL" id="MBP1292835.1"/>
    </source>
</evidence>
<dbReference type="SMART" id="SM00849">
    <property type="entry name" value="Lactamase_B"/>
    <property type="match status" value="1"/>
</dbReference>
<dbReference type="EMBL" id="JBGBZA010000002">
    <property type="protein sequence ID" value="MEY9321737.1"/>
    <property type="molecule type" value="Genomic_DNA"/>
</dbReference>
<dbReference type="GO" id="GO:0102007">
    <property type="term" value="F:acyl-L-homoserine-lactone lactonohydrolase activity"/>
    <property type="evidence" value="ECO:0007669"/>
    <property type="project" value="UniProtKB-EC"/>
</dbReference>
<evidence type="ECO:0000313" key="8">
    <source>
        <dbReference type="EMBL" id="MEY9321737.1"/>
    </source>
</evidence>
<keyword evidence="3" id="KW-0479">Metal-binding</keyword>
<evidence type="ECO:0000313" key="10">
    <source>
        <dbReference type="Proteomes" id="UP001565471"/>
    </source>
</evidence>
<gene>
    <name evidence="8" type="ORF">ABIF29_008536</name>
    <name evidence="7" type="ORF">JOH49_002588</name>
</gene>
<feature type="domain" description="Metallo-beta-lactamase" evidence="6">
    <location>
        <begin position="31"/>
        <end position="237"/>
    </location>
</feature>
<dbReference type="OrthoDB" id="9773738at2"/>
<comment type="similarity">
    <text evidence="2">Belongs to the metallo-beta-lactamase superfamily.</text>
</comment>
<dbReference type="EMBL" id="JAFICZ010000001">
    <property type="protein sequence ID" value="MBP1292835.1"/>
    <property type="molecule type" value="Genomic_DNA"/>
</dbReference>
<evidence type="ECO:0000256" key="3">
    <source>
        <dbReference type="ARBA" id="ARBA00022723"/>
    </source>
</evidence>
<proteinExistence type="inferred from homology"/>
<evidence type="ECO:0000256" key="2">
    <source>
        <dbReference type="ARBA" id="ARBA00007749"/>
    </source>
</evidence>
<dbReference type="RefSeq" id="WP_016842387.1">
    <property type="nucleotide sequence ID" value="NZ_CP126004.1"/>
</dbReference>
<dbReference type="Proteomes" id="UP001565471">
    <property type="component" value="Unassembled WGS sequence"/>
</dbReference>
<keyword evidence="10" id="KW-1185">Reference proteome</keyword>
<dbReference type="STRING" id="29448.QU41_04045"/>
<dbReference type="SUPFAM" id="SSF56281">
    <property type="entry name" value="Metallo-hydrolase/oxidoreductase"/>
    <property type="match status" value="1"/>
</dbReference>
<dbReference type="InterPro" id="IPR051013">
    <property type="entry name" value="MBL_superfamily_lactonases"/>
</dbReference>
<comment type="caution">
    <text evidence="7">The sequence shown here is derived from an EMBL/GenBank/DDBJ whole genome shotgun (WGS) entry which is preliminary data.</text>
</comment>
<reference evidence="8 10" key="2">
    <citation type="submission" date="2024-07" db="EMBL/GenBank/DDBJ databases">
        <title>Genomic Encyclopedia of Type Strains, Phase V (KMG-V): Genome sequencing to study the core and pangenomes of soil and plant-associated prokaryotes.</title>
        <authorList>
            <person name="Whitman W."/>
        </authorList>
    </citation>
    <scope>NUCLEOTIDE SEQUENCE [LARGE SCALE GENOMIC DNA]</scope>
    <source>
        <strain evidence="8 10">USDA 415</strain>
    </source>
</reference>
<dbReference type="Pfam" id="PF00753">
    <property type="entry name" value="Lactamase_B"/>
    <property type="match status" value="1"/>
</dbReference>
<reference evidence="7" key="1">
    <citation type="submission" date="2021-02" db="EMBL/GenBank/DDBJ databases">
        <title>Genomic Encyclopedia of Type Strains, Phase IV (KMG-V): Genome sequencing to study the core and pangenomes of soil and plant-associated prokaryotes.</title>
        <authorList>
            <person name="Whitman W."/>
        </authorList>
    </citation>
    <scope>NUCLEOTIDE SEQUENCE</scope>
    <source>
        <strain evidence="7">USDA 406</strain>
    </source>
</reference>
<dbReference type="Gene3D" id="3.60.15.10">
    <property type="entry name" value="Ribonuclease Z/Hydroxyacylglutathione hydrolase-like"/>
    <property type="match status" value="1"/>
</dbReference>
<sequence>MKMHMLSGGRLQMSKRTYLPDAARGEMIELPVSCVLLRHTQGNVLFDTGCHPDVATDPEGRLGTLAKYMRPIMPADDHVLTSLKAVGLGADDIDVVICSHLHTDHCGCNAFFKKATIFVHALEVEAANADNAFDRGYIKADWDHPLKMEIFDKQVDVFGDGKLTLVPLPGHSKGTTGALVKLDNSGEFLLASDALSVRANLDQRTSPRNSLDVDQFLKSLDEIARLEASGVKIICGHDEAQWASLQKGPNAYT</sequence>
<dbReference type="InterPro" id="IPR036866">
    <property type="entry name" value="RibonucZ/Hydroxyglut_hydro"/>
</dbReference>
<evidence type="ECO:0000256" key="4">
    <source>
        <dbReference type="ARBA" id="ARBA00022801"/>
    </source>
</evidence>
<accession>A0A1E3ECS5</accession>
<organism evidence="7 9">
    <name type="scientific">Bradyrhizobium elkanii</name>
    <dbReference type="NCBI Taxonomy" id="29448"/>
    <lineage>
        <taxon>Bacteria</taxon>
        <taxon>Pseudomonadati</taxon>
        <taxon>Pseudomonadota</taxon>
        <taxon>Alphaproteobacteria</taxon>
        <taxon>Hyphomicrobiales</taxon>
        <taxon>Nitrobacteraceae</taxon>
        <taxon>Bradyrhizobium</taxon>
    </lineage>
</organism>